<feature type="transmembrane region" description="Helical" evidence="6">
    <location>
        <begin position="275"/>
        <end position="298"/>
    </location>
</feature>
<feature type="transmembrane region" description="Helical" evidence="6">
    <location>
        <begin position="95"/>
        <end position="116"/>
    </location>
</feature>
<evidence type="ECO:0000256" key="4">
    <source>
        <dbReference type="ARBA" id="ARBA00022989"/>
    </source>
</evidence>
<dbReference type="AlphaFoldDB" id="S3CEZ1"/>
<evidence type="ECO:0000256" key="5">
    <source>
        <dbReference type="ARBA" id="ARBA00023136"/>
    </source>
</evidence>
<dbReference type="EMBL" id="ATCF01000018">
    <property type="protein sequence ID" value="EPD99079.1"/>
    <property type="molecule type" value="Genomic_DNA"/>
</dbReference>
<dbReference type="GeneID" id="64060861"/>
<keyword evidence="4 6" id="KW-1133">Transmembrane helix</keyword>
<evidence type="ECO:0000256" key="3">
    <source>
        <dbReference type="ARBA" id="ARBA00022692"/>
    </source>
</evidence>
<comment type="caution">
    <text evidence="8">The sequence shown here is derived from an EMBL/GenBank/DDBJ whole genome shotgun (WGS) entry which is preliminary data.</text>
</comment>
<feature type="domain" description="Type II secretion system protein GspF" evidence="7">
    <location>
        <begin position="162"/>
        <end position="289"/>
    </location>
</feature>
<sequence>MTTWIIFFALALLSIVVFVFALRSQQDAEALEDRLAGTIDEEAAAHPHQAGGIEPLPEWIQPAARFGLKLAGNDKSRETTALLLAQAGFARPGSLGVFLLLKTLLGLGIAAALFFGTQERSIGTIALMGAGYFAGGILPEWVLKSMAARRYTALERSMPDALDLMVICAEAGLPFTRIVKVVSRELELSAPILAHELALTNAELEIMPERSAALRNLAERTRVPSIEGMVSTLIQAEQFGTPLAQALHNIAAESRSTLILTLEERAGKLPARLSLPLMTLILPPVVAIVAAPALMRVIRSLLT</sequence>
<dbReference type="Pfam" id="PF00482">
    <property type="entry name" value="T2SSF"/>
    <property type="match status" value="1"/>
</dbReference>
<keyword evidence="2" id="KW-1003">Cell membrane</keyword>
<feature type="transmembrane region" description="Helical" evidence="6">
    <location>
        <begin position="122"/>
        <end position="143"/>
    </location>
</feature>
<evidence type="ECO:0000313" key="9">
    <source>
        <dbReference type="Proteomes" id="UP000014400"/>
    </source>
</evidence>
<proteinExistence type="predicted"/>
<keyword evidence="3 6" id="KW-0812">Transmembrane</keyword>
<dbReference type="STRING" id="1203554.HMPREF1476_01350"/>
<dbReference type="InterPro" id="IPR018076">
    <property type="entry name" value="T2SS_GspF_dom"/>
</dbReference>
<dbReference type="eggNOG" id="COG2064">
    <property type="taxonomic scope" value="Bacteria"/>
</dbReference>
<feature type="transmembrane region" description="Helical" evidence="6">
    <location>
        <begin position="6"/>
        <end position="22"/>
    </location>
</feature>
<keyword evidence="5 6" id="KW-0472">Membrane</keyword>
<dbReference type="RefSeq" id="WP_016474576.1">
    <property type="nucleotide sequence ID" value="NZ_KE150480.1"/>
</dbReference>
<evidence type="ECO:0000259" key="7">
    <source>
        <dbReference type="Pfam" id="PF00482"/>
    </source>
</evidence>
<gene>
    <name evidence="8" type="ORF">HMPREF1476_01350</name>
</gene>
<comment type="subcellular location">
    <subcellularLocation>
        <location evidence="1">Cell membrane</location>
        <topology evidence="1">Multi-pass membrane protein</topology>
    </subcellularLocation>
</comment>
<accession>S3CEZ1</accession>
<dbReference type="PATRIC" id="fig|1203554.3.peg.1412"/>
<name>S3CEZ1_9BURK</name>
<organism evidence="8 9">
    <name type="scientific">Sutterella wadsworthensis HGA0223</name>
    <dbReference type="NCBI Taxonomy" id="1203554"/>
    <lineage>
        <taxon>Bacteria</taxon>
        <taxon>Pseudomonadati</taxon>
        <taxon>Pseudomonadota</taxon>
        <taxon>Betaproteobacteria</taxon>
        <taxon>Burkholderiales</taxon>
        <taxon>Sutterellaceae</taxon>
        <taxon>Sutterella</taxon>
    </lineage>
</organism>
<dbReference type="GO" id="GO:0005886">
    <property type="term" value="C:plasma membrane"/>
    <property type="evidence" value="ECO:0007669"/>
    <property type="project" value="UniProtKB-SubCell"/>
</dbReference>
<dbReference type="PANTHER" id="PTHR35007">
    <property type="entry name" value="INTEGRAL MEMBRANE PROTEIN-RELATED"/>
    <property type="match status" value="1"/>
</dbReference>
<evidence type="ECO:0000313" key="8">
    <source>
        <dbReference type="EMBL" id="EPD99079.1"/>
    </source>
</evidence>
<evidence type="ECO:0000256" key="2">
    <source>
        <dbReference type="ARBA" id="ARBA00022475"/>
    </source>
</evidence>
<reference evidence="8 9" key="1">
    <citation type="submission" date="2013-04" db="EMBL/GenBank/DDBJ databases">
        <title>The Genome Sequence of Sutterella wadsworthensis HGA0223.</title>
        <authorList>
            <consortium name="The Broad Institute Genomics Platform"/>
            <person name="Earl A."/>
            <person name="Ward D."/>
            <person name="Feldgarden M."/>
            <person name="Gevers D."/>
            <person name="Schmidt T.M."/>
            <person name="Dover J."/>
            <person name="Dai D."/>
            <person name="Walker B."/>
            <person name="Young S."/>
            <person name="Zeng Q."/>
            <person name="Gargeya S."/>
            <person name="Fitzgerald M."/>
            <person name="Haas B."/>
            <person name="Abouelleil A."/>
            <person name="Allen A.W."/>
            <person name="Alvarado L."/>
            <person name="Arachchi H.M."/>
            <person name="Berlin A.M."/>
            <person name="Chapman S.B."/>
            <person name="Gainer-Dewar J."/>
            <person name="Goldberg J."/>
            <person name="Griggs A."/>
            <person name="Gujja S."/>
            <person name="Hansen M."/>
            <person name="Howarth C."/>
            <person name="Imamovic A."/>
            <person name="Ireland A."/>
            <person name="Larimer J."/>
            <person name="McCowan C."/>
            <person name="Murphy C."/>
            <person name="Pearson M."/>
            <person name="Poon T.W."/>
            <person name="Priest M."/>
            <person name="Roberts A."/>
            <person name="Saif S."/>
            <person name="Shea T."/>
            <person name="Sisk P."/>
            <person name="Sykes S."/>
            <person name="Wortman J."/>
            <person name="Nusbaum C."/>
            <person name="Birren B."/>
        </authorList>
    </citation>
    <scope>NUCLEOTIDE SEQUENCE [LARGE SCALE GENOMIC DNA]</scope>
    <source>
        <strain evidence="8 9">HGA0223</strain>
    </source>
</reference>
<evidence type="ECO:0000256" key="1">
    <source>
        <dbReference type="ARBA" id="ARBA00004651"/>
    </source>
</evidence>
<dbReference type="Proteomes" id="UP000014400">
    <property type="component" value="Unassembled WGS sequence"/>
</dbReference>
<evidence type="ECO:0000256" key="6">
    <source>
        <dbReference type="SAM" id="Phobius"/>
    </source>
</evidence>
<keyword evidence="9" id="KW-1185">Reference proteome</keyword>
<protein>
    <recommendedName>
        <fullName evidence="7">Type II secretion system protein GspF domain-containing protein</fullName>
    </recommendedName>
</protein>
<dbReference type="PANTHER" id="PTHR35007:SF2">
    <property type="entry name" value="PILUS ASSEMBLE PROTEIN"/>
    <property type="match status" value="1"/>
</dbReference>
<dbReference type="HOGENOM" id="CLU_056917_0_0_4"/>